<organism evidence="1 2">
    <name type="scientific">Alistipes ihumii AP11</name>
    <dbReference type="NCBI Taxonomy" id="1211813"/>
    <lineage>
        <taxon>Bacteria</taxon>
        <taxon>Pseudomonadati</taxon>
        <taxon>Bacteroidota</taxon>
        <taxon>Bacteroidia</taxon>
        <taxon>Bacteroidales</taxon>
        <taxon>Rikenellaceae</taxon>
        <taxon>Alistipes</taxon>
    </lineage>
</organism>
<dbReference type="GeneID" id="82891493"/>
<dbReference type="SUPFAM" id="SSF142906">
    <property type="entry name" value="YjbR-like"/>
    <property type="match status" value="1"/>
</dbReference>
<dbReference type="InterPro" id="IPR058532">
    <property type="entry name" value="YjbR/MT2646/Rv2570-like"/>
</dbReference>
<proteinExistence type="predicted"/>
<accession>A0ABY5UWP8</accession>
<sequence length="117" mass="14254">MNIEEFRTYCLSFPGACDKMPFDKAASEYDRELLVFCVRDKWFCFVHIREFDFCCLKCDPDEAIDLRDRYEGIEPGYHMNKRHWINVRFDRDVPDSEIRRLVRRSYELVVGRSDRKR</sequence>
<keyword evidence="1" id="KW-0238">DNA-binding</keyword>
<evidence type="ECO:0000313" key="2">
    <source>
        <dbReference type="Proteomes" id="UP001059295"/>
    </source>
</evidence>
<dbReference type="Pfam" id="PF04237">
    <property type="entry name" value="YjbR"/>
    <property type="match status" value="1"/>
</dbReference>
<dbReference type="PANTHER" id="PTHR35145">
    <property type="entry name" value="CYTOPLASMIC PROTEIN-RELATED"/>
    <property type="match status" value="1"/>
</dbReference>
<dbReference type="InterPro" id="IPR007351">
    <property type="entry name" value="YjbR"/>
</dbReference>
<dbReference type="EMBL" id="CP102294">
    <property type="protein sequence ID" value="UWN56437.1"/>
    <property type="molecule type" value="Genomic_DNA"/>
</dbReference>
<dbReference type="Gene3D" id="3.90.1150.30">
    <property type="match status" value="1"/>
</dbReference>
<gene>
    <name evidence="1" type="ORF">NQ491_07125</name>
</gene>
<protein>
    <submittedName>
        <fullName evidence="1">MmcQ/YjbR family DNA-binding protein</fullName>
    </submittedName>
</protein>
<keyword evidence="2" id="KW-1185">Reference proteome</keyword>
<evidence type="ECO:0000313" key="1">
    <source>
        <dbReference type="EMBL" id="UWN56437.1"/>
    </source>
</evidence>
<dbReference type="RefSeq" id="WP_019246246.1">
    <property type="nucleotide sequence ID" value="NZ_CAPH01000013.1"/>
</dbReference>
<name>A0ABY5UWP8_9BACT</name>
<dbReference type="GO" id="GO:0003677">
    <property type="term" value="F:DNA binding"/>
    <property type="evidence" value="ECO:0007669"/>
    <property type="project" value="UniProtKB-KW"/>
</dbReference>
<dbReference type="Proteomes" id="UP001059295">
    <property type="component" value="Chromosome"/>
</dbReference>
<reference evidence="1" key="1">
    <citation type="journal article" date="2022" name="Cell">
        <title>Design, construction, and in vivo augmentation of a complex gut microbiome.</title>
        <authorList>
            <person name="Cheng A.G."/>
            <person name="Ho P.Y."/>
            <person name="Aranda-Diaz A."/>
            <person name="Jain S."/>
            <person name="Yu F.B."/>
            <person name="Meng X."/>
            <person name="Wang M."/>
            <person name="Iakiviak M."/>
            <person name="Nagashima K."/>
            <person name="Zhao A."/>
            <person name="Murugkar P."/>
            <person name="Patil A."/>
            <person name="Atabakhsh K."/>
            <person name="Weakley A."/>
            <person name="Yan J."/>
            <person name="Brumbaugh A.R."/>
            <person name="Higginbottom S."/>
            <person name="Dimas A."/>
            <person name="Shiver A.L."/>
            <person name="Deutschbauer A."/>
            <person name="Neff N."/>
            <person name="Sonnenburg J.L."/>
            <person name="Huang K.C."/>
            <person name="Fischbach M.A."/>
        </authorList>
    </citation>
    <scope>NUCLEOTIDE SEQUENCE</scope>
    <source>
        <strain evidence="1">AP11</strain>
    </source>
</reference>
<dbReference type="InterPro" id="IPR038056">
    <property type="entry name" value="YjbR-like_sf"/>
</dbReference>
<dbReference type="PANTHER" id="PTHR35145:SF1">
    <property type="entry name" value="CYTOPLASMIC PROTEIN"/>
    <property type="match status" value="1"/>
</dbReference>